<evidence type="ECO:0000313" key="2">
    <source>
        <dbReference type="Proteomes" id="UP000250235"/>
    </source>
</evidence>
<organism evidence="1 2">
    <name type="scientific">Dorcoceras hygrometricum</name>
    <dbReference type="NCBI Taxonomy" id="472368"/>
    <lineage>
        <taxon>Eukaryota</taxon>
        <taxon>Viridiplantae</taxon>
        <taxon>Streptophyta</taxon>
        <taxon>Embryophyta</taxon>
        <taxon>Tracheophyta</taxon>
        <taxon>Spermatophyta</taxon>
        <taxon>Magnoliopsida</taxon>
        <taxon>eudicotyledons</taxon>
        <taxon>Gunneridae</taxon>
        <taxon>Pentapetalae</taxon>
        <taxon>asterids</taxon>
        <taxon>lamiids</taxon>
        <taxon>Lamiales</taxon>
        <taxon>Gesneriaceae</taxon>
        <taxon>Didymocarpoideae</taxon>
        <taxon>Trichosporeae</taxon>
        <taxon>Loxocarpinae</taxon>
        <taxon>Dorcoceras</taxon>
    </lineage>
</organism>
<protein>
    <submittedName>
        <fullName evidence="1">Uncharacterized protein</fullName>
    </submittedName>
</protein>
<sequence length="163" mass="18381">MCSRSLGYKSTLSTSEAIRLSHMQYQQHKSSGSTQLVSFSSLRGGSYPLVLMATQSRSGESRVREPADNPHFIFKNGLLVVLSIIIENGFQGIQAQHDIKERYAEFVYGSSELNLLRLPFFRHGKDPLEDFDYNDPRCNPLLRPAAARTPSIYHCTPARKLCD</sequence>
<accession>A0A2Z7D4E0</accession>
<evidence type="ECO:0000313" key="1">
    <source>
        <dbReference type="EMBL" id="KZV54010.1"/>
    </source>
</evidence>
<dbReference type="EMBL" id="KQ989685">
    <property type="protein sequence ID" value="KZV54010.1"/>
    <property type="molecule type" value="Genomic_DNA"/>
</dbReference>
<dbReference type="Proteomes" id="UP000250235">
    <property type="component" value="Unassembled WGS sequence"/>
</dbReference>
<keyword evidence="2" id="KW-1185">Reference proteome</keyword>
<gene>
    <name evidence="1" type="ORF">F511_38269</name>
</gene>
<dbReference type="AlphaFoldDB" id="A0A2Z7D4E0"/>
<name>A0A2Z7D4E0_9LAMI</name>
<proteinExistence type="predicted"/>
<reference evidence="1 2" key="1">
    <citation type="journal article" date="2015" name="Proc. Natl. Acad. Sci. U.S.A.">
        <title>The resurrection genome of Boea hygrometrica: A blueprint for survival of dehydration.</title>
        <authorList>
            <person name="Xiao L."/>
            <person name="Yang G."/>
            <person name="Zhang L."/>
            <person name="Yang X."/>
            <person name="Zhao S."/>
            <person name="Ji Z."/>
            <person name="Zhou Q."/>
            <person name="Hu M."/>
            <person name="Wang Y."/>
            <person name="Chen M."/>
            <person name="Xu Y."/>
            <person name="Jin H."/>
            <person name="Xiao X."/>
            <person name="Hu G."/>
            <person name="Bao F."/>
            <person name="Hu Y."/>
            <person name="Wan P."/>
            <person name="Li L."/>
            <person name="Deng X."/>
            <person name="Kuang T."/>
            <person name="Xiang C."/>
            <person name="Zhu J.K."/>
            <person name="Oliver M.J."/>
            <person name="He Y."/>
        </authorList>
    </citation>
    <scope>NUCLEOTIDE SEQUENCE [LARGE SCALE GENOMIC DNA]</scope>
    <source>
        <strain evidence="2">cv. XS01</strain>
    </source>
</reference>